<dbReference type="GO" id="GO:0003887">
    <property type="term" value="F:DNA-directed DNA polymerase activity"/>
    <property type="evidence" value="ECO:0007669"/>
    <property type="project" value="UniProtKB-KW"/>
</dbReference>
<evidence type="ECO:0000256" key="7">
    <source>
        <dbReference type="ARBA" id="ARBA00022918"/>
    </source>
</evidence>
<keyword evidence="5" id="KW-0460">Magnesium</keyword>
<keyword evidence="6" id="KW-0229">DNA integration</keyword>
<dbReference type="SUPFAM" id="SSF53098">
    <property type="entry name" value="Ribonuclease H-like"/>
    <property type="match status" value="1"/>
</dbReference>
<keyword evidence="8" id="KW-0239">DNA-directed DNA polymerase</keyword>
<dbReference type="GO" id="GO:0046872">
    <property type="term" value="F:metal ion binding"/>
    <property type="evidence" value="ECO:0007669"/>
    <property type="project" value="UniProtKB-KW"/>
</dbReference>
<name>A0A4Y2L6K7_ARAVE</name>
<dbReference type="InterPro" id="IPR039537">
    <property type="entry name" value="Retrotran_Ty1/copia-like"/>
</dbReference>
<keyword evidence="3" id="KW-0255">Endonuclease</keyword>
<dbReference type="GO" id="GO:0003964">
    <property type="term" value="F:RNA-directed DNA polymerase activity"/>
    <property type="evidence" value="ECO:0007669"/>
    <property type="project" value="UniProtKB-KW"/>
</dbReference>
<keyword evidence="9" id="KW-0233">DNA recombination</keyword>
<organism evidence="11 12">
    <name type="scientific">Araneus ventricosus</name>
    <name type="common">Orbweaver spider</name>
    <name type="synonym">Epeira ventricosa</name>
    <dbReference type="NCBI Taxonomy" id="182803"/>
    <lineage>
        <taxon>Eukaryota</taxon>
        <taxon>Metazoa</taxon>
        <taxon>Ecdysozoa</taxon>
        <taxon>Arthropoda</taxon>
        <taxon>Chelicerata</taxon>
        <taxon>Arachnida</taxon>
        <taxon>Araneae</taxon>
        <taxon>Araneomorphae</taxon>
        <taxon>Entelegynae</taxon>
        <taxon>Araneoidea</taxon>
        <taxon>Araneidae</taxon>
        <taxon>Araneus</taxon>
    </lineage>
</organism>
<dbReference type="GO" id="GO:0004519">
    <property type="term" value="F:endonuclease activity"/>
    <property type="evidence" value="ECO:0007669"/>
    <property type="project" value="UniProtKB-KW"/>
</dbReference>
<sequence>MTELQSVRNLKQGLKNLLFFSIESAVSRKKNSTKEFKERTKCFFFFFFCGTVGHIRKNCWKFKNANKMPTHQQRKPPTFKQDELSNPAVFYASAYCTQSMDIEFVIDSAVTEHFVNDINLFTNFQKLSSSVSMAEGTTNILGKGDVSLEIMDNSANAIKMQNDSAAYISDKDGIELWHARFGHLNMQGLKDFSKSNNAYGLENLKGNVDKCDTCCFSKSSRASFPNIDKIRTQHVLELVHMDIWGPAPVKSLGGAEYFYSIIDDYSRYAVVYFFKHKNEAFECFKAYKQAMERLINRKIKRVRSDNGTEFSADYFEQYLTNEGIKIERTNTYSPEKNGVAERYNRIIIEGVRALLHESKLPKSLWAEFVNTQNYLRNRFPHKALKGKAPLNVGSDKKFSARHFKRIGCVAYVFIPKRYRNKLEPNAQKGIMMGYALNTLGYRIFFPQSGKITETKHVKFKESILGVDSNVQMKDNKFKMVDSFSDFELSSNETPMPELSDKTECDWKRVCVTRQKGKSKGRIDVYYYPESKVR</sequence>
<dbReference type="InterPro" id="IPR012337">
    <property type="entry name" value="RNaseH-like_sf"/>
</dbReference>
<protein>
    <submittedName>
        <fullName evidence="11">Retrovirus-related Pol polyprotein from transposon TNT 1-94</fullName>
    </submittedName>
</protein>
<comment type="caution">
    <text evidence="11">The sequence shown here is derived from an EMBL/GenBank/DDBJ whole genome shotgun (WGS) entry which is preliminary data.</text>
</comment>
<dbReference type="EMBL" id="BGPR01005446">
    <property type="protein sequence ID" value="GBN10258.1"/>
    <property type="molecule type" value="Genomic_DNA"/>
</dbReference>
<evidence type="ECO:0000256" key="4">
    <source>
        <dbReference type="ARBA" id="ARBA00022801"/>
    </source>
</evidence>
<dbReference type="PANTHER" id="PTHR42648">
    <property type="entry name" value="TRANSPOSASE, PUTATIVE-RELATED"/>
    <property type="match status" value="1"/>
</dbReference>
<keyword evidence="12" id="KW-1185">Reference proteome</keyword>
<evidence type="ECO:0000256" key="2">
    <source>
        <dbReference type="ARBA" id="ARBA00022723"/>
    </source>
</evidence>
<evidence type="ECO:0000256" key="6">
    <source>
        <dbReference type="ARBA" id="ARBA00022908"/>
    </source>
</evidence>
<dbReference type="PANTHER" id="PTHR42648:SF11">
    <property type="entry name" value="TRANSPOSON TY4-P GAG-POL POLYPROTEIN"/>
    <property type="match status" value="1"/>
</dbReference>
<dbReference type="GO" id="GO:0015074">
    <property type="term" value="P:DNA integration"/>
    <property type="evidence" value="ECO:0007669"/>
    <property type="project" value="UniProtKB-KW"/>
</dbReference>
<evidence type="ECO:0000256" key="5">
    <source>
        <dbReference type="ARBA" id="ARBA00022842"/>
    </source>
</evidence>
<dbReference type="Pfam" id="PF00665">
    <property type="entry name" value="rve"/>
    <property type="match status" value="1"/>
</dbReference>
<dbReference type="InterPro" id="IPR036397">
    <property type="entry name" value="RNaseH_sf"/>
</dbReference>
<keyword evidence="4" id="KW-0378">Hydrolase</keyword>
<dbReference type="GO" id="GO:0003676">
    <property type="term" value="F:nucleic acid binding"/>
    <property type="evidence" value="ECO:0007669"/>
    <property type="project" value="InterPro"/>
</dbReference>
<evidence type="ECO:0000256" key="8">
    <source>
        <dbReference type="ARBA" id="ARBA00022932"/>
    </source>
</evidence>
<keyword evidence="8" id="KW-0808">Transferase</keyword>
<gene>
    <name evidence="11" type="primary">POLX_479</name>
    <name evidence="11" type="ORF">AVEN_153171_1</name>
</gene>
<keyword evidence="2" id="KW-0479">Metal-binding</keyword>
<dbReference type="InterPro" id="IPR057670">
    <property type="entry name" value="SH3_retrovirus"/>
</dbReference>
<dbReference type="Pfam" id="PF25597">
    <property type="entry name" value="SH3_retrovirus"/>
    <property type="match status" value="1"/>
</dbReference>
<evidence type="ECO:0000259" key="10">
    <source>
        <dbReference type="PROSITE" id="PS50994"/>
    </source>
</evidence>
<keyword evidence="7" id="KW-0695">RNA-directed DNA polymerase</keyword>
<dbReference type="GO" id="GO:0016787">
    <property type="term" value="F:hydrolase activity"/>
    <property type="evidence" value="ECO:0007669"/>
    <property type="project" value="UniProtKB-KW"/>
</dbReference>
<accession>A0A4Y2L6K7</accession>
<feature type="domain" description="Integrase catalytic" evidence="10">
    <location>
        <begin position="221"/>
        <end position="397"/>
    </location>
</feature>
<keyword evidence="8" id="KW-0548">Nucleotidyltransferase</keyword>
<evidence type="ECO:0000256" key="9">
    <source>
        <dbReference type="ARBA" id="ARBA00023172"/>
    </source>
</evidence>
<evidence type="ECO:0000256" key="1">
    <source>
        <dbReference type="ARBA" id="ARBA00022722"/>
    </source>
</evidence>
<dbReference type="AlphaFoldDB" id="A0A4Y2L6K7"/>
<dbReference type="Gene3D" id="3.30.420.10">
    <property type="entry name" value="Ribonuclease H-like superfamily/Ribonuclease H"/>
    <property type="match status" value="1"/>
</dbReference>
<dbReference type="InterPro" id="IPR025724">
    <property type="entry name" value="GAG-pre-integrase_dom"/>
</dbReference>
<evidence type="ECO:0000256" key="3">
    <source>
        <dbReference type="ARBA" id="ARBA00022759"/>
    </source>
</evidence>
<evidence type="ECO:0000313" key="11">
    <source>
        <dbReference type="EMBL" id="GBN10258.1"/>
    </source>
</evidence>
<dbReference type="InterPro" id="IPR001584">
    <property type="entry name" value="Integrase_cat-core"/>
</dbReference>
<dbReference type="GO" id="GO:0006310">
    <property type="term" value="P:DNA recombination"/>
    <property type="evidence" value="ECO:0007669"/>
    <property type="project" value="UniProtKB-KW"/>
</dbReference>
<proteinExistence type="predicted"/>
<keyword evidence="1" id="KW-0540">Nuclease</keyword>
<evidence type="ECO:0000313" key="12">
    <source>
        <dbReference type="Proteomes" id="UP000499080"/>
    </source>
</evidence>
<dbReference type="Proteomes" id="UP000499080">
    <property type="component" value="Unassembled WGS sequence"/>
</dbReference>
<dbReference type="OrthoDB" id="7616520at2759"/>
<dbReference type="Pfam" id="PF13976">
    <property type="entry name" value="gag_pre-integrs"/>
    <property type="match status" value="1"/>
</dbReference>
<dbReference type="Gene3D" id="3.30.890.10">
    <property type="entry name" value="Methyl-cpg-binding Protein 2, Chain A"/>
    <property type="match status" value="1"/>
</dbReference>
<reference evidence="11 12" key="1">
    <citation type="journal article" date="2019" name="Sci. Rep.">
        <title>Orb-weaving spider Araneus ventricosus genome elucidates the spidroin gene catalogue.</title>
        <authorList>
            <person name="Kono N."/>
            <person name="Nakamura H."/>
            <person name="Ohtoshi R."/>
            <person name="Moran D.A.P."/>
            <person name="Shinohara A."/>
            <person name="Yoshida Y."/>
            <person name="Fujiwara M."/>
            <person name="Mori M."/>
            <person name="Tomita M."/>
            <person name="Arakawa K."/>
        </authorList>
    </citation>
    <scope>NUCLEOTIDE SEQUENCE [LARGE SCALE GENOMIC DNA]</scope>
</reference>
<dbReference type="PROSITE" id="PS50994">
    <property type="entry name" value="INTEGRASE"/>
    <property type="match status" value="1"/>
</dbReference>